<proteinExistence type="predicted"/>
<dbReference type="GO" id="GO:0000981">
    <property type="term" value="F:DNA-binding transcription factor activity, RNA polymerase II-specific"/>
    <property type="evidence" value="ECO:0007669"/>
    <property type="project" value="InterPro"/>
</dbReference>
<reference evidence="7" key="1">
    <citation type="submission" date="2022-12" db="EMBL/GenBank/DDBJ databases">
        <authorList>
            <person name="Petersen C."/>
        </authorList>
    </citation>
    <scope>NUCLEOTIDE SEQUENCE</scope>
    <source>
        <strain evidence="7">IBT 35673</strain>
    </source>
</reference>
<dbReference type="PROSITE" id="PS00463">
    <property type="entry name" value="ZN2_CY6_FUNGAL_1"/>
    <property type="match status" value="1"/>
</dbReference>
<evidence type="ECO:0000256" key="5">
    <source>
        <dbReference type="ARBA" id="ARBA00023242"/>
    </source>
</evidence>
<evidence type="ECO:0000313" key="7">
    <source>
        <dbReference type="EMBL" id="KAJ5328635.1"/>
    </source>
</evidence>
<reference evidence="7" key="2">
    <citation type="journal article" date="2023" name="IMA Fungus">
        <title>Comparative genomic study of the Penicillium genus elucidates a diverse pangenome and 15 lateral gene transfer events.</title>
        <authorList>
            <person name="Petersen C."/>
            <person name="Sorensen T."/>
            <person name="Nielsen M.R."/>
            <person name="Sondergaard T.E."/>
            <person name="Sorensen J.L."/>
            <person name="Fitzpatrick D.A."/>
            <person name="Frisvad J.C."/>
            <person name="Nielsen K.L."/>
        </authorList>
    </citation>
    <scope>NUCLEOTIDE SEQUENCE</scope>
    <source>
        <strain evidence="7">IBT 35673</strain>
    </source>
</reference>
<comment type="subcellular location">
    <subcellularLocation>
        <location evidence="1">Nucleus</location>
    </subcellularLocation>
</comment>
<dbReference type="SUPFAM" id="SSF57701">
    <property type="entry name" value="Zn2/Cys6 DNA-binding domain"/>
    <property type="match status" value="1"/>
</dbReference>
<dbReference type="GO" id="GO:0005634">
    <property type="term" value="C:nucleus"/>
    <property type="evidence" value="ECO:0007669"/>
    <property type="project" value="UniProtKB-SubCell"/>
</dbReference>
<evidence type="ECO:0000256" key="2">
    <source>
        <dbReference type="ARBA" id="ARBA00023015"/>
    </source>
</evidence>
<keyword evidence="3" id="KW-0238">DNA-binding</keyword>
<evidence type="ECO:0000256" key="1">
    <source>
        <dbReference type="ARBA" id="ARBA00004123"/>
    </source>
</evidence>
<evidence type="ECO:0000256" key="3">
    <source>
        <dbReference type="ARBA" id="ARBA00023125"/>
    </source>
</evidence>
<comment type="caution">
    <text evidence="7">The sequence shown here is derived from an EMBL/GenBank/DDBJ whole genome shotgun (WGS) entry which is preliminary data.</text>
</comment>
<keyword evidence="5" id="KW-0539">Nucleus</keyword>
<dbReference type="Pfam" id="PF00172">
    <property type="entry name" value="Zn_clus"/>
    <property type="match status" value="1"/>
</dbReference>
<feature type="domain" description="Zn(2)-C6 fungal-type" evidence="6">
    <location>
        <begin position="10"/>
        <end position="38"/>
    </location>
</feature>
<dbReference type="Pfam" id="PF11951">
    <property type="entry name" value="Fungal_trans_2"/>
    <property type="match status" value="1"/>
</dbReference>
<accession>A0A9W9Q7W9</accession>
<keyword evidence="4" id="KW-0804">Transcription</keyword>
<dbReference type="InterPro" id="IPR036864">
    <property type="entry name" value="Zn2-C6_fun-type_DNA-bd_sf"/>
</dbReference>
<sequence length="480" mass="54964">MSEGDKASVSCWTCRRRRVKCDRRLPACQKCYKAAQPCQGYTEKPLRWVNSVASRGKLMGKTIPNIPQSQSIARVLIDPVFQDLSPAKRGYISYFDQHCSAESTLFQSMPTNPFKEFMRLIPASAGLLYTIISVAALHKAQRHGSLDLETPVRSTELTLTTSLPSPEFYDALVNKQQALYHLRKEFQDPNVSNHDGPIASILMFVWLELMDSGRDSWKYHLTALRRIVQATLVPTMDQTGGFTSTFWSSCQYFEMIFATYEILGSTFVKPSQPYQPLFTTMSIMDILKLCEHQTWVGCPAELLYLISLVNTVPESDEQSLSLKSHIAGQLQSFSPHRWSIADTKVPRMIERYHFACVYKEAIAIYVSQVTARWTEEPFSNLYTRDSLDSTIQHMSSISTDDPFFKALVWPAFVIGAEARNESQRKAVLEVTGHLWTAWRAGNVRNAVHVLKQIWARGDKEEWSTPWIEYLYEWGEDWMFV</sequence>
<dbReference type="InterPro" id="IPR021858">
    <property type="entry name" value="Fun_TF"/>
</dbReference>
<evidence type="ECO:0000256" key="4">
    <source>
        <dbReference type="ARBA" id="ARBA00023163"/>
    </source>
</evidence>
<dbReference type="PANTHER" id="PTHR37534">
    <property type="entry name" value="TRANSCRIPTIONAL ACTIVATOR PROTEIN UGA3"/>
    <property type="match status" value="1"/>
</dbReference>
<organism evidence="7 8">
    <name type="scientific">Penicillium brevicompactum</name>
    <dbReference type="NCBI Taxonomy" id="5074"/>
    <lineage>
        <taxon>Eukaryota</taxon>
        <taxon>Fungi</taxon>
        <taxon>Dikarya</taxon>
        <taxon>Ascomycota</taxon>
        <taxon>Pezizomycotina</taxon>
        <taxon>Eurotiomycetes</taxon>
        <taxon>Eurotiomycetidae</taxon>
        <taxon>Eurotiales</taxon>
        <taxon>Aspergillaceae</taxon>
        <taxon>Penicillium</taxon>
    </lineage>
</organism>
<keyword evidence="2" id="KW-0805">Transcription regulation</keyword>
<dbReference type="PANTHER" id="PTHR37534:SF15">
    <property type="entry name" value="ZN(II)2CYS6 TRANSCRIPTION FACTOR (EUROFUNG)"/>
    <property type="match status" value="1"/>
</dbReference>
<name>A0A9W9Q7W9_PENBR</name>
<dbReference type="EMBL" id="JAPZBQ010000005">
    <property type="protein sequence ID" value="KAJ5328635.1"/>
    <property type="molecule type" value="Genomic_DNA"/>
</dbReference>
<dbReference type="GO" id="GO:0000976">
    <property type="term" value="F:transcription cis-regulatory region binding"/>
    <property type="evidence" value="ECO:0007669"/>
    <property type="project" value="TreeGrafter"/>
</dbReference>
<dbReference type="SMART" id="SM00066">
    <property type="entry name" value="GAL4"/>
    <property type="match status" value="1"/>
</dbReference>
<protein>
    <submittedName>
        <fullName evidence="7">Fungal-specific transcription factor domain-containing protein</fullName>
    </submittedName>
</protein>
<gene>
    <name evidence="7" type="ORF">N7452_009025</name>
</gene>
<dbReference type="GO" id="GO:0008270">
    <property type="term" value="F:zinc ion binding"/>
    <property type="evidence" value="ECO:0007669"/>
    <property type="project" value="InterPro"/>
</dbReference>
<dbReference type="Proteomes" id="UP001147695">
    <property type="component" value="Unassembled WGS sequence"/>
</dbReference>
<dbReference type="AlphaFoldDB" id="A0A9W9Q7W9"/>
<evidence type="ECO:0000313" key="8">
    <source>
        <dbReference type="Proteomes" id="UP001147695"/>
    </source>
</evidence>
<dbReference type="GO" id="GO:0045944">
    <property type="term" value="P:positive regulation of transcription by RNA polymerase II"/>
    <property type="evidence" value="ECO:0007669"/>
    <property type="project" value="TreeGrafter"/>
</dbReference>
<evidence type="ECO:0000259" key="6">
    <source>
        <dbReference type="PROSITE" id="PS50048"/>
    </source>
</evidence>
<dbReference type="Gene3D" id="4.10.240.10">
    <property type="entry name" value="Zn(2)-C6 fungal-type DNA-binding domain"/>
    <property type="match status" value="1"/>
</dbReference>
<dbReference type="InterPro" id="IPR001138">
    <property type="entry name" value="Zn2Cys6_DnaBD"/>
</dbReference>
<dbReference type="PROSITE" id="PS50048">
    <property type="entry name" value="ZN2_CY6_FUNGAL_2"/>
    <property type="match status" value="1"/>
</dbReference>